<evidence type="ECO:0000256" key="6">
    <source>
        <dbReference type="ARBA" id="ARBA00023242"/>
    </source>
</evidence>
<dbReference type="Pfam" id="PF11978">
    <property type="entry name" value="MVP_shoulder"/>
    <property type="match status" value="1"/>
</dbReference>
<feature type="repeat" description="MVP" evidence="8">
    <location>
        <begin position="123"/>
        <end position="174"/>
    </location>
</feature>
<dbReference type="PROSITE" id="PS51224">
    <property type="entry name" value="MVP"/>
    <property type="match status" value="5"/>
</dbReference>
<keyword evidence="16" id="KW-1185">Reference proteome</keyword>
<name>A0AAN9BST3_9CAEN</name>
<keyword evidence="5" id="KW-0677">Repeat</keyword>
<dbReference type="Pfam" id="PF01505">
    <property type="entry name" value="Vault"/>
    <property type="match status" value="4"/>
</dbReference>
<feature type="repeat" description="MVP" evidence="8">
    <location>
        <begin position="228"/>
        <end position="283"/>
    </location>
</feature>
<feature type="domain" description="Major vault protein repeat" evidence="10">
    <location>
        <begin position="172"/>
        <end position="210"/>
    </location>
</feature>
<evidence type="ECO:0000313" key="15">
    <source>
        <dbReference type="EMBL" id="KAK7110646.1"/>
    </source>
</evidence>
<dbReference type="Pfam" id="PF17794">
    <property type="entry name" value="Vault_2"/>
    <property type="match status" value="1"/>
</dbReference>
<feature type="domain" description="Major vault protein repeat" evidence="12">
    <location>
        <begin position="50"/>
        <end position="99"/>
    </location>
</feature>
<dbReference type="InterPro" id="IPR002499">
    <property type="entry name" value="Vault_N"/>
</dbReference>
<reference evidence="15 16" key="1">
    <citation type="submission" date="2024-02" db="EMBL/GenBank/DDBJ databases">
        <title>Chromosome-scale genome assembly of the rough periwinkle Littorina saxatilis.</title>
        <authorList>
            <person name="De Jode A."/>
            <person name="Faria R."/>
            <person name="Formenti G."/>
            <person name="Sims Y."/>
            <person name="Smith T.P."/>
            <person name="Tracey A."/>
            <person name="Wood J.M.D."/>
            <person name="Zagrodzka Z.B."/>
            <person name="Johannesson K."/>
            <person name="Butlin R.K."/>
            <person name="Leder E.H."/>
        </authorList>
    </citation>
    <scope>NUCLEOTIDE SEQUENCE [LARGE SCALE GENOMIC DNA]</scope>
    <source>
        <strain evidence="15">Snail1</strain>
        <tissue evidence="15">Muscle</tissue>
    </source>
</reference>
<evidence type="ECO:0000259" key="14">
    <source>
        <dbReference type="Pfam" id="PF17796"/>
    </source>
</evidence>
<dbReference type="InterPro" id="IPR041134">
    <property type="entry name" value="Vault_2"/>
</dbReference>
<accession>A0AAN9BST3</accession>
<keyword evidence="4 8" id="KW-0963">Cytoplasm</keyword>
<evidence type="ECO:0000259" key="11">
    <source>
        <dbReference type="Pfam" id="PF11978"/>
    </source>
</evidence>
<feature type="domain" description="Major vault protein repeat" evidence="10">
    <location>
        <begin position="331"/>
        <end position="374"/>
    </location>
</feature>
<dbReference type="FunFam" id="2.30.30.550:FF:000001">
    <property type="entry name" value="major vault protein-like"/>
    <property type="match status" value="2"/>
</dbReference>
<keyword evidence="9" id="KW-0175">Coiled coil</keyword>
<gene>
    <name evidence="15" type="ORF">V1264_014485</name>
</gene>
<feature type="domain" description="Major vault protein shoulder" evidence="11">
    <location>
        <begin position="530"/>
        <end position="647"/>
    </location>
</feature>
<evidence type="ECO:0000256" key="7">
    <source>
        <dbReference type="ARBA" id="ARBA00023274"/>
    </source>
</evidence>
<feature type="repeat" description="MVP" evidence="8">
    <location>
        <begin position="285"/>
        <end position="334"/>
    </location>
</feature>
<keyword evidence="6" id="KW-0539">Nucleus</keyword>
<dbReference type="InterPro" id="IPR021870">
    <property type="entry name" value="MVP_shoulder"/>
</dbReference>
<proteinExistence type="predicted"/>
<feature type="repeat" description="MVP" evidence="8">
    <location>
        <begin position="175"/>
        <end position="227"/>
    </location>
</feature>
<dbReference type="InterPro" id="IPR036013">
    <property type="entry name" value="Band_7/SPFH_dom_sf"/>
</dbReference>
<dbReference type="Pfam" id="PF17796">
    <property type="entry name" value="Vault_4"/>
    <property type="match status" value="1"/>
</dbReference>
<feature type="domain" description="Major vault protein repeat" evidence="10">
    <location>
        <begin position="224"/>
        <end position="265"/>
    </location>
</feature>
<dbReference type="InterPro" id="IPR043179">
    <property type="entry name" value="Vault_2_sf"/>
</dbReference>
<feature type="domain" description="Major vault protein repeat" evidence="10">
    <location>
        <begin position="120"/>
        <end position="159"/>
    </location>
</feature>
<dbReference type="FunFam" id="3.30.479.30:FF:000010">
    <property type="entry name" value="major vault protein-like"/>
    <property type="match status" value="1"/>
</dbReference>
<evidence type="ECO:0000256" key="3">
    <source>
        <dbReference type="ARBA" id="ARBA00018296"/>
    </source>
</evidence>
<evidence type="ECO:0000259" key="12">
    <source>
        <dbReference type="Pfam" id="PF17794"/>
    </source>
</evidence>
<dbReference type="Gene3D" id="2.30.30.570">
    <property type="match status" value="2"/>
</dbReference>
<feature type="coiled-coil region" evidence="9">
    <location>
        <begin position="683"/>
        <end position="710"/>
    </location>
</feature>
<feature type="domain" description="Major vault protein repeat" evidence="14">
    <location>
        <begin position="386"/>
        <end position="434"/>
    </location>
</feature>
<dbReference type="EMBL" id="JBAMIC010000003">
    <property type="protein sequence ID" value="KAK7110646.1"/>
    <property type="molecule type" value="Genomic_DNA"/>
</dbReference>
<evidence type="ECO:0000259" key="13">
    <source>
        <dbReference type="Pfam" id="PF17795"/>
    </source>
</evidence>
<dbReference type="InterPro" id="IPR043023">
    <property type="entry name" value="MVP_rep_sf"/>
</dbReference>
<evidence type="ECO:0000256" key="8">
    <source>
        <dbReference type="PROSITE-ProRule" id="PRU00571"/>
    </source>
</evidence>
<dbReference type="Gene3D" id="2.30.30.550">
    <property type="entry name" value="Major Vault Protein repeat"/>
    <property type="match status" value="4"/>
</dbReference>
<keyword evidence="7 8" id="KW-0687">Ribonucleoprotein</keyword>
<evidence type="ECO:0000256" key="2">
    <source>
        <dbReference type="ARBA" id="ARBA00004496"/>
    </source>
</evidence>
<protein>
    <recommendedName>
        <fullName evidence="3">Major vault protein</fullName>
    </recommendedName>
</protein>
<dbReference type="InterPro" id="IPR040989">
    <property type="entry name" value="Vault_3"/>
</dbReference>
<dbReference type="InterPro" id="IPR041136">
    <property type="entry name" value="Vault_4"/>
</dbReference>
<organism evidence="15 16">
    <name type="scientific">Littorina saxatilis</name>
    <dbReference type="NCBI Taxonomy" id="31220"/>
    <lineage>
        <taxon>Eukaryota</taxon>
        <taxon>Metazoa</taxon>
        <taxon>Spiralia</taxon>
        <taxon>Lophotrochozoa</taxon>
        <taxon>Mollusca</taxon>
        <taxon>Gastropoda</taxon>
        <taxon>Caenogastropoda</taxon>
        <taxon>Littorinimorpha</taxon>
        <taxon>Littorinoidea</taxon>
        <taxon>Littorinidae</taxon>
        <taxon>Littorina</taxon>
    </lineage>
</organism>
<dbReference type="GO" id="GO:0005737">
    <property type="term" value="C:cytoplasm"/>
    <property type="evidence" value="ECO:0007669"/>
    <property type="project" value="UniProtKB-SubCell"/>
</dbReference>
<dbReference type="Gene3D" id="3.30.479.30">
    <property type="entry name" value="Band 7 domain"/>
    <property type="match status" value="1"/>
</dbReference>
<dbReference type="InterPro" id="IPR041139">
    <property type="entry name" value="MVP_rep_dom"/>
</dbReference>
<comment type="subcellular location">
    <subcellularLocation>
        <location evidence="2 8">Cytoplasm</location>
    </subcellularLocation>
    <subcellularLocation>
        <location evidence="1">Nucleus</location>
    </subcellularLocation>
</comment>
<evidence type="ECO:0000259" key="10">
    <source>
        <dbReference type="Pfam" id="PF01505"/>
    </source>
</evidence>
<feature type="repeat" description="MVP" evidence="8">
    <location>
        <begin position="335"/>
        <end position="389"/>
    </location>
</feature>
<dbReference type="AlphaFoldDB" id="A0AAN9BST3"/>
<dbReference type="CDD" id="cd08825">
    <property type="entry name" value="MVP_shoulder"/>
    <property type="match status" value="1"/>
</dbReference>
<evidence type="ECO:0000256" key="1">
    <source>
        <dbReference type="ARBA" id="ARBA00004123"/>
    </source>
</evidence>
<dbReference type="Proteomes" id="UP001374579">
    <property type="component" value="Unassembled WGS sequence"/>
</dbReference>
<dbReference type="Gene3D" id="2.30.30.620">
    <property type="match status" value="1"/>
</dbReference>
<evidence type="ECO:0000256" key="4">
    <source>
        <dbReference type="ARBA" id="ARBA00022490"/>
    </source>
</evidence>
<evidence type="ECO:0000256" key="5">
    <source>
        <dbReference type="ARBA" id="ARBA00022737"/>
    </source>
</evidence>
<dbReference type="GO" id="GO:0005634">
    <property type="term" value="C:nucleus"/>
    <property type="evidence" value="ECO:0007669"/>
    <property type="project" value="UniProtKB-SubCell"/>
</dbReference>
<dbReference type="PANTHER" id="PTHR14165:SF16">
    <property type="entry name" value="MAJOR VAULT PROTEIN"/>
    <property type="match status" value="1"/>
</dbReference>
<comment type="caution">
    <text evidence="15">The sequence shown here is derived from an EMBL/GenBank/DDBJ whole genome shotgun (WGS) entry which is preliminary data.</text>
</comment>
<dbReference type="Gene3D" id="6.20.380.10">
    <property type="match status" value="1"/>
</dbReference>
<feature type="domain" description="Major vault protein repeat" evidence="13">
    <location>
        <begin position="468"/>
        <end position="529"/>
    </location>
</feature>
<evidence type="ECO:0000313" key="16">
    <source>
        <dbReference type="Proteomes" id="UP001374579"/>
    </source>
</evidence>
<dbReference type="Gene3D" id="2.30.30.560">
    <property type="match status" value="2"/>
</dbReference>
<dbReference type="GO" id="GO:1990904">
    <property type="term" value="C:ribonucleoprotein complex"/>
    <property type="evidence" value="ECO:0007669"/>
    <property type="project" value="UniProtKB-UniRule"/>
</dbReference>
<sequence length="855" mass="94707">MSQKNSLVGISPLQFIHVLDKNTNISRLEVGPRTLYLQTHETIVLGPASMICVPPGSYCKILNPLKEYEAGVKCELCLGQMAVKFHGEPFPLYPGEQLALVPTYGQGAHDYTKALEKMPVVPVNCALRLRAIQDHVVNKRLIPAGHVWQVKGPMTYAPRPEVEIEELVQPDIIKTGEVLRLQAIQDTRDQNGRKRVTGEEWLVKTPGAYVRGAWEQIIGIEKSHTLTVDCGLHLRATQNITDSAAGKKRFAGDEWLVTGEEIEEYSPQVGIEVVKTVKKLVVKKGQYAVILCPMGDDGRNRLGRKVLRTGLCSFFLQPGETLENGRIQNATILTNDESVVLQASEDFTDESVKDMKRKAGDRWMIRGPVSYIPPITVNIVCKRNTIPLSKNEGIYVQNTKTGKVRAVMGACAYMLTAEEELWEKILAPETEQMLLQGGGSGSAEIRKMAYFEQSIDPNILQGRNKSRVITYRCPGNTAVQVNNFTRKTSRAIFGPDLVILGPDESFNVLSLSAGKPKQPNALKSLCLMLGPDFITDIMEVETSDHARLRVQVAFNNHFEVDKKDPDSVNKIFAVPDFIGFACNQLGSRIRAKVALTPFDEFHRHSVAIIQAAVFGTDTGGKLNHFLKFDANNLVVSSIDIQSIEPVDIKMRDSLMKSVQLAIEISTRSVEASAEHEAARKDQIARGQLERQRLQNEVEAERERAKLYDLRAEACAVESCGQAKAEAQAEAEKTLIECQSEITAVTLKAKAEEIEHYCKLESQSMLRKSEMDYKRKLMELMVKKEKNQANIEITKFGNMVQAIGAPTIIKIARAGPQSKLDLLSALGMESVLLTDGSSPVNLFNTANGLVGGERNT</sequence>
<dbReference type="Gene3D" id="6.10.250.720">
    <property type="match status" value="1"/>
</dbReference>
<dbReference type="FunFam" id="2.30.30.570:FF:000001">
    <property type="entry name" value="major vault protein-like"/>
    <property type="match status" value="1"/>
</dbReference>
<dbReference type="InterPro" id="IPR039059">
    <property type="entry name" value="MVP"/>
</dbReference>
<evidence type="ECO:0000256" key="9">
    <source>
        <dbReference type="SAM" id="Coils"/>
    </source>
</evidence>
<dbReference type="Pfam" id="PF17795">
    <property type="entry name" value="Vault_3"/>
    <property type="match status" value="1"/>
</dbReference>
<dbReference type="PANTHER" id="PTHR14165">
    <property type="entry name" value="MAJOR VAULT PROTEIN"/>
    <property type="match status" value="1"/>
</dbReference>